<accession>A0ABW0EF09</accession>
<gene>
    <name evidence="1" type="ORF">ACFPIB_12740</name>
</gene>
<dbReference type="Proteomes" id="UP001596161">
    <property type="component" value="Unassembled WGS sequence"/>
</dbReference>
<evidence type="ECO:0000313" key="2">
    <source>
        <dbReference type="Proteomes" id="UP001596161"/>
    </source>
</evidence>
<dbReference type="NCBIfam" id="NF033205">
    <property type="entry name" value="IPExxxVDY"/>
    <property type="match status" value="1"/>
</dbReference>
<organism evidence="1 2">
    <name type="scientific">Adhaeribacter terreus</name>
    <dbReference type="NCBI Taxonomy" id="529703"/>
    <lineage>
        <taxon>Bacteria</taxon>
        <taxon>Pseudomonadati</taxon>
        <taxon>Bacteroidota</taxon>
        <taxon>Cytophagia</taxon>
        <taxon>Cytophagales</taxon>
        <taxon>Hymenobacteraceae</taxon>
        <taxon>Adhaeribacter</taxon>
    </lineage>
</organism>
<keyword evidence="2" id="KW-1185">Reference proteome</keyword>
<protein>
    <submittedName>
        <fullName evidence="1">IPExxxVDY family protein</fullName>
    </submittedName>
</protein>
<reference evidence="2" key="1">
    <citation type="journal article" date="2019" name="Int. J. Syst. Evol. Microbiol.">
        <title>The Global Catalogue of Microorganisms (GCM) 10K type strain sequencing project: providing services to taxonomists for standard genome sequencing and annotation.</title>
        <authorList>
            <consortium name="The Broad Institute Genomics Platform"/>
            <consortium name="The Broad Institute Genome Sequencing Center for Infectious Disease"/>
            <person name="Wu L."/>
            <person name="Ma J."/>
        </authorList>
    </citation>
    <scope>NUCLEOTIDE SEQUENCE [LARGE SCALE GENOMIC DNA]</scope>
    <source>
        <strain evidence="2">KACC 12602</strain>
    </source>
</reference>
<name>A0ABW0EF09_9BACT</name>
<dbReference type="InterPro" id="IPR047690">
    <property type="entry name" value="IPExxxVDY_fam"/>
</dbReference>
<sequence length="142" mass="17077">MKTLRLDLDYEYDFELYGIVSSSKEYTLAWAMNQYFNLRLIKQKDLCFDFISKGRLVISNYLHRTEHYSIRLFRNKSVDLSTLKKPFLVPDIKEYDYVVQISGAFDRFCPQELLRKFNMVPLVQYVKQFDPNALQFKDNLIF</sequence>
<evidence type="ECO:0000313" key="1">
    <source>
        <dbReference type="EMBL" id="MFC5271484.1"/>
    </source>
</evidence>
<dbReference type="RefSeq" id="WP_378017844.1">
    <property type="nucleotide sequence ID" value="NZ_JBHSKT010000007.1"/>
</dbReference>
<comment type="caution">
    <text evidence="1">The sequence shown here is derived from an EMBL/GenBank/DDBJ whole genome shotgun (WGS) entry which is preliminary data.</text>
</comment>
<proteinExistence type="predicted"/>
<dbReference type="EMBL" id="JBHSKT010000007">
    <property type="protein sequence ID" value="MFC5271484.1"/>
    <property type="molecule type" value="Genomic_DNA"/>
</dbReference>